<evidence type="ECO:0000256" key="1">
    <source>
        <dbReference type="ARBA" id="ARBA00004442"/>
    </source>
</evidence>
<name>A0A839HG47_9GAMM</name>
<dbReference type="Proteomes" id="UP000548632">
    <property type="component" value="Unassembled WGS sequence"/>
</dbReference>
<dbReference type="CDD" id="cd07185">
    <property type="entry name" value="OmpA_C-like"/>
    <property type="match status" value="1"/>
</dbReference>
<evidence type="ECO:0000256" key="5">
    <source>
        <dbReference type="ARBA" id="ARBA00023139"/>
    </source>
</evidence>
<sequence>MSDGGGGRYGGGGGGRYDGGGVTTSGLSDDGSLSGSNQYDAGGDGSYGGGGGNGGSQDFAELNNPSSAVYQKIVYFDYDASTIEPQYADLLRAHIGFLRQKPGARVMLQGHTDERGTRSYNLALGDRRTDAVRGFLLAEGVPAGQITTLSYGEERPADAGHDERAWSLNRRVELVY</sequence>
<evidence type="ECO:0000256" key="8">
    <source>
        <dbReference type="ARBA" id="ARBA00023306"/>
    </source>
</evidence>
<evidence type="ECO:0000313" key="13">
    <source>
        <dbReference type="EMBL" id="MBB1126286.1"/>
    </source>
</evidence>
<reference evidence="13 14" key="1">
    <citation type="journal article" date="2020" name="Arch. Microbiol.">
        <title>The genome sequence of the giant phototrophic gammaproteobacterium Thiospirillum jenense gives insight into its physiological properties and phylogenetic relationships.</title>
        <authorList>
            <person name="Imhoff J.F."/>
            <person name="Meyer T.E."/>
            <person name="Kyndt J.A."/>
        </authorList>
    </citation>
    <scope>NUCLEOTIDE SEQUENCE [LARGE SCALE GENOMIC DNA]</scope>
    <source>
        <strain evidence="13 14">DSM 216</strain>
    </source>
</reference>
<evidence type="ECO:0000256" key="4">
    <source>
        <dbReference type="ARBA" id="ARBA00023136"/>
    </source>
</evidence>
<dbReference type="InterPro" id="IPR006665">
    <property type="entry name" value="OmpA-like"/>
</dbReference>
<keyword evidence="4 10" id="KW-0472">Membrane</keyword>
<dbReference type="SUPFAM" id="SSF103088">
    <property type="entry name" value="OmpA-like"/>
    <property type="match status" value="1"/>
</dbReference>
<evidence type="ECO:0000259" key="12">
    <source>
        <dbReference type="PROSITE" id="PS51123"/>
    </source>
</evidence>
<feature type="domain" description="OmpA-like" evidence="12">
    <location>
        <begin position="63"/>
        <end position="176"/>
    </location>
</feature>
<evidence type="ECO:0000256" key="6">
    <source>
        <dbReference type="ARBA" id="ARBA00023237"/>
    </source>
</evidence>
<comment type="caution">
    <text evidence="13">The sequence shown here is derived from an EMBL/GenBank/DDBJ whole genome shotgun (WGS) entry which is preliminary data.</text>
</comment>
<feature type="compositionally biased region" description="Low complexity" evidence="11">
    <location>
        <begin position="25"/>
        <end position="36"/>
    </location>
</feature>
<dbReference type="NCBIfam" id="TIGR02802">
    <property type="entry name" value="Pal_lipo"/>
    <property type="match status" value="1"/>
</dbReference>
<evidence type="ECO:0000256" key="9">
    <source>
        <dbReference type="HAMAP-Rule" id="MF_02204"/>
    </source>
</evidence>
<feature type="region of interest" description="Disordered" evidence="11">
    <location>
        <begin position="1"/>
        <end position="60"/>
    </location>
</feature>
<evidence type="ECO:0000256" key="3">
    <source>
        <dbReference type="ARBA" id="ARBA00022729"/>
    </source>
</evidence>
<dbReference type="PANTHER" id="PTHR30329">
    <property type="entry name" value="STATOR ELEMENT OF FLAGELLAR MOTOR COMPLEX"/>
    <property type="match status" value="1"/>
</dbReference>
<gene>
    <name evidence="9 13" type="primary">pal</name>
    <name evidence="13" type="ORF">HUK38_08580</name>
</gene>
<keyword evidence="8 9" id="KW-0131">Cell cycle</keyword>
<dbReference type="InterPro" id="IPR039001">
    <property type="entry name" value="Pal"/>
</dbReference>
<keyword evidence="7 13" id="KW-0449">Lipoprotein</keyword>
<dbReference type="InterPro" id="IPR014169">
    <property type="entry name" value="Pal_lipo_C"/>
</dbReference>
<dbReference type="InterPro" id="IPR006664">
    <property type="entry name" value="OMP_bac"/>
</dbReference>
<keyword evidence="5" id="KW-0564">Palmitate</keyword>
<protein>
    <recommendedName>
        <fullName evidence="9">Peptidoglycan-associated protein</fullName>
    </recommendedName>
</protein>
<feature type="compositionally biased region" description="Gly residues" evidence="11">
    <location>
        <begin position="42"/>
        <end position="55"/>
    </location>
</feature>
<comment type="subunit">
    <text evidence="9">The Tol-Pal system is composed of five core proteins: the inner membrane proteins TolA, TolQ and TolR, the periplasmic protein TolB and the outer membrane protein Pal. They form a network linking the inner and outer membranes and the peptidoglycan layer.</text>
</comment>
<comment type="subcellular location">
    <subcellularLocation>
        <location evidence="1">Cell outer membrane</location>
    </subcellularLocation>
</comment>
<dbReference type="InterPro" id="IPR036737">
    <property type="entry name" value="OmpA-like_sf"/>
</dbReference>
<evidence type="ECO:0000313" key="14">
    <source>
        <dbReference type="Proteomes" id="UP000548632"/>
    </source>
</evidence>
<keyword evidence="14" id="KW-1185">Reference proteome</keyword>
<dbReference type="EMBL" id="JABVCQ010000016">
    <property type="protein sequence ID" value="MBB1126286.1"/>
    <property type="molecule type" value="Genomic_DNA"/>
</dbReference>
<dbReference type="PANTHER" id="PTHR30329:SF21">
    <property type="entry name" value="LIPOPROTEIN YIAD-RELATED"/>
    <property type="match status" value="1"/>
</dbReference>
<keyword evidence="6" id="KW-0998">Cell outer membrane</keyword>
<dbReference type="PROSITE" id="PS51123">
    <property type="entry name" value="OMPA_2"/>
    <property type="match status" value="1"/>
</dbReference>
<dbReference type="HAMAP" id="MF_02204">
    <property type="entry name" value="Pal"/>
    <property type="match status" value="1"/>
</dbReference>
<evidence type="ECO:0000256" key="7">
    <source>
        <dbReference type="ARBA" id="ARBA00023288"/>
    </source>
</evidence>
<feature type="compositionally biased region" description="Gly residues" evidence="11">
    <location>
        <begin position="1"/>
        <end position="23"/>
    </location>
</feature>
<comment type="similarity">
    <text evidence="9">Belongs to the Pal lipoprotein family.</text>
</comment>
<dbReference type="Pfam" id="PF00691">
    <property type="entry name" value="OmpA"/>
    <property type="match status" value="1"/>
</dbReference>
<comment type="function">
    <text evidence="9">Part of the Tol-Pal system, which plays a role in outer membrane invagination during cell division and is important for maintaining outer membrane integrity.</text>
</comment>
<dbReference type="PRINTS" id="PR01021">
    <property type="entry name" value="OMPADOMAIN"/>
</dbReference>
<dbReference type="GO" id="GO:0051301">
    <property type="term" value="P:cell division"/>
    <property type="evidence" value="ECO:0007669"/>
    <property type="project" value="UniProtKB-UniRule"/>
</dbReference>
<dbReference type="Gene3D" id="3.30.1330.60">
    <property type="entry name" value="OmpA-like domain"/>
    <property type="match status" value="1"/>
</dbReference>
<organism evidence="13 14">
    <name type="scientific">Thiospirillum jenense</name>
    <dbReference type="NCBI Taxonomy" id="1653858"/>
    <lineage>
        <taxon>Bacteria</taxon>
        <taxon>Pseudomonadati</taxon>
        <taxon>Pseudomonadota</taxon>
        <taxon>Gammaproteobacteria</taxon>
        <taxon>Chromatiales</taxon>
        <taxon>Chromatiaceae</taxon>
        <taxon>Thiospirillum</taxon>
    </lineage>
</organism>
<proteinExistence type="inferred from homology"/>
<dbReference type="InterPro" id="IPR050330">
    <property type="entry name" value="Bact_OuterMem_StrucFunc"/>
</dbReference>
<accession>A0A839HG47</accession>
<dbReference type="GO" id="GO:0009279">
    <property type="term" value="C:cell outer membrane"/>
    <property type="evidence" value="ECO:0007669"/>
    <property type="project" value="UniProtKB-SubCell"/>
</dbReference>
<dbReference type="AlphaFoldDB" id="A0A839HG47"/>
<keyword evidence="2 9" id="KW-0132">Cell division</keyword>
<keyword evidence="3" id="KW-0732">Signal</keyword>
<evidence type="ECO:0000256" key="10">
    <source>
        <dbReference type="PROSITE-ProRule" id="PRU00473"/>
    </source>
</evidence>
<evidence type="ECO:0000256" key="11">
    <source>
        <dbReference type="SAM" id="MobiDB-lite"/>
    </source>
</evidence>
<evidence type="ECO:0000256" key="2">
    <source>
        <dbReference type="ARBA" id="ARBA00022618"/>
    </source>
</evidence>